<dbReference type="PANTHER" id="PTHR16557">
    <property type="entry name" value="ALKYLATED DNA REPAIR PROTEIN ALKB-RELATED"/>
    <property type="match status" value="1"/>
</dbReference>
<dbReference type="GO" id="GO:0005634">
    <property type="term" value="C:nucleus"/>
    <property type="evidence" value="ECO:0007669"/>
    <property type="project" value="TreeGrafter"/>
</dbReference>
<dbReference type="GO" id="GO:0005737">
    <property type="term" value="C:cytoplasm"/>
    <property type="evidence" value="ECO:0007669"/>
    <property type="project" value="TreeGrafter"/>
</dbReference>
<dbReference type="Proteomes" id="UP000504635">
    <property type="component" value="Unplaced"/>
</dbReference>
<dbReference type="InterPro" id="IPR027450">
    <property type="entry name" value="AlkB-like"/>
</dbReference>
<dbReference type="GO" id="GO:0035513">
    <property type="term" value="P:oxidative RNA demethylation"/>
    <property type="evidence" value="ECO:0007669"/>
    <property type="project" value="TreeGrafter"/>
</dbReference>
<feature type="binding site" evidence="5">
    <location>
        <position position="184"/>
    </location>
    <ligand>
        <name>Fe cation</name>
        <dbReference type="ChEBI" id="CHEBI:24875"/>
        <note>catalytic</note>
    </ligand>
</feature>
<evidence type="ECO:0000259" key="6">
    <source>
        <dbReference type="PROSITE" id="PS51471"/>
    </source>
</evidence>
<keyword evidence="3" id="KW-0560">Oxidoreductase</keyword>
<organism evidence="7 8">
    <name type="scientific">Sitophilus oryzae</name>
    <name type="common">Rice weevil</name>
    <name type="synonym">Curculio oryzae</name>
    <dbReference type="NCBI Taxonomy" id="7048"/>
    <lineage>
        <taxon>Eukaryota</taxon>
        <taxon>Metazoa</taxon>
        <taxon>Ecdysozoa</taxon>
        <taxon>Arthropoda</taxon>
        <taxon>Hexapoda</taxon>
        <taxon>Insecta</taxon>
        <taxon>Pterygota</taxon>
        <taxon>Neoptera</taxon>
        <taxon>Endopterygota</taxon>
        <taxon>Coleoptera</taxon>
        <taxon>Polyphaga</taxon>
        <taxon>Cucujiformia</taxon>
        <taxon>Curculionidae</taxon>
        <taxon>Dryophthorinae</taxon>
        <taxon>Sitophilus</taxon>
    </lineage>
</organism>
<keyword evidence="2 8" id="KW-0223">Dioxygenase</keyword>
<dbReference type="FunCoup" id="A0A6J2X7Z6">
    <property type="interactions" value="2474"/>
</dbReference>
<evidence type="ECO:0000256" key="2">
    <source>
        <dbReference type="ARBA" id="ARBA00022964"/>
    </source>
</evidence>
<dbReference type="Gene3D" id="2.60.120.590">
    <property type="entry name" value="Alpha-ketoglutarate-dependent dioxygenase AlkB-like"/>
    <property type="match status" value="1"/>
</dbReference>
<proteinExistence type="predicted"/>
<dbReference type="PROSITE" id="PS51471">
    <property type="entry name" value="FE2OG_OXY"/>
    <property type="match status" value="1"/>
</dbReference>
<feature type="binding site" evidence="5">
    <location>
        <position position="186"/>
    </location>
    <ligand>
        <name>Fe cation</name>
        <dbReference type="ChEBI" id="CHEBI:24875"/>
        <note>catalytic</note>
    </ligand>
</feature>
<dbReference type="InterPro" id="IPR037151">
    <property type="entry name" value="AlkB-like_sf"/>
</dbReference>
<evidence type="ECO:0000256" key="3">
    <source>
        <dbReference type="ARBA" id="ARBA00023002"/>
    </source>
</evidence>
<dbReference type="InParanoid" id="A0A6J2X7Z6"/>
<gene>
    <name evidence="8" type="primary">LOC115875893</name>
</gene>
<dbReference type="GO" id="GO:0035516">
    <property type="term" value="F:broad specificity oxidative DNA demethylase activity"/>
    <property type="evidence" value="ECO:0007669"/>
    <property type="project" value="TreeGrafter"/>
</dbReference>
<name>A0A6J2X7Z6_SITOR</name>
<dbReference type="RefSeq" id="XP_030747317.1">
    <property type="nucleotide sequence ID" value="XM_030891457.1"/>
</dbReference>
<feature type="binding site" evidence="5">
    <location>
        <position position="240"/>
    </location>
    <ligand>
        <name>Fe cation</name>
        <dbReference type="ChEBI" id="CHEBI:24875"/>
        <note>catalytic</note>
    </ligand>
</feature>
<dbReference type="GeneID" id="115875893"/>
<dbReference type="AlphaFoldDB" id="A0A6J2X7Z6"/>
<dbReference type="CTD" id="2768870"/>
<dbReference type="GO" id="GO:0008198">
    <property type="term" value="F:ferrous iron binding"/>
    <property type="evidence" value="ECO:0007669"/>
    <property type="project" value="TreeGrafter"/>
</dbReference>
<reference evidence="8" key="1">
    <citation type="submission" date="2025-08" db="UniProtKB">
        <authorList>
            <consortium name="RefSeq"/>
        </authorList>
    </citation>
    <scope>IDENTIFICATION</scope>
    <source>
        <tissue evidence="8">Gonads</tissue>
    </source>
</reference>
<dbReference type="KEGG" id="soy:115875893"/>
<evidence type="ECO:0000256" key="4">
    <source>
        <dbReference type="ARBA" id="ARBA00023004"/>
    </source>
</evidence>
<comment type="cofactor">
    <cofactor evidence="5">
        <name>Fe(2+)</name>
        <dbReference type="ChEBI" id="CHEBI:29033"/>
    </cofactor>
    <text evidence="5">Binds 1 Fe(2+) ion per subunit.</text>
</comment>
<dbReference type="PANTHER" id="PTHR16557:SF2">
    <property type="entry name" value="NUCLEIC ACID DIOXYGENASE ALKBH1"/>
    <property type="match status" value="1"/>
</dbReference>
<dbReference type="GO" id="GO:0035515">
    <property type="term" value="F:oxidative RNA demethylase activity"/>
    <property type="evidence" value="ECO:0007669"/>
    <property type="project" value="TreeGrafter"/>
</dbReference>
<dbReference type="SUPFAM" id="SSF51197">
    <property type="entry name" value="Clavaminate synthase-like"/>
    <property type="match status" value="1"/>
</dbReference>
<dbReference type="OrthoDB" id="6614653at2759"/>
<dbReference type="Pfam" id="PF13532">
    <property type="entry name" value="2OG-FeII_Oxy_2"/>
    <property type="match status" value="1"/>
</dbReference>
<dbReference type="InterPro" id="IPR004574">
    <property type="entry name" value="Alkb"/>
</dbReference>
<feature type="domain" description="Fe2OG dioxygenase" evidence="6">
    <location>
        <begin position="166"/>
        <end position="300"/>
    </location>
</feature>
<keyword evidence="1 5" id="KW-0479">Metal-binding</keyword>
<keyword evidence="4 5" id="KW-0408">Iron</keyword>
<protein>
    <submittedName>
        <fullName evidence="8">Nucleic acid dioxygenase ALKBH1</fullName>
    </submittedName>
</protein>
<evidence type="ECO:0000313" key="7">
    <source>
        <dbReference type="Proteomes" id="UP000504635"/>
    </source>
</evidence>
<sequence length="307" mass="35769">MFKDSFKYYKSRSQIVDFSQVLDLNKDTPNLKKIDIKSETYFGFHPTHTWEVFEVVARPGLIIIKNPFTNVGQRYWAVRCLQDYSKRPYKRNIDSVKSTADIDDWWQVCNVTGDVELLKKLRWSTLGYHHNWDTKYYSEEHKTEFPEDLQNVTKFLSSVLNFGNYSAEAAIINYYHMDSTLSGHTDHSEPNLNAPLFSFSFGQTAVFLIGGKLKEDSAISMFLRSGDILVMSGDSRLCYHGVPRIINADSRPWESIMHIKDDMPKGYEHILKICKDEKLWTCFGDYLTHSRINMNVRQVLNKDQESL</sequence>
<accession>A0A6J2X7Z6</accession>
<evidence type="ECO:0000313" key="8">
    <source>
        <dbReference type="RefSeq" id="XP_030747317.1"/>
    </source>
</evidence>
<evidence type="ECO:0000256" key="1">
    <source>
        <dbReference type="ARBA" id="ARBA00022723"/>
    </source>
</evidence>
<evidence type="ECO:0000256" key="5">
    <source>
        <dbReference type="PIRSR" id="PIRSR604574-2"/>
    </source>
</evidence>
<keyword evidence="7" id="KW-1185">Reference proteome</keyword>
<dbReference type="InterPro" id="IPR005123">
    <property type="entry name" value="Oxoglu/Fe-dep_dioxygenase_dom"/>
</dbReference>